<dbReference type="GO" id="GO:0071013">
    <property type="term" value="C:catalytic step 2 spliceosome"/>
    <property type="evidence" value="ECO:0007669"/>
    <property type="project" value="TreeGrafter"/>
</dbReference>
<feature type="region of interest" description="Disordered" evidence="2">
    <location>
        <begin position="178"/>
        <end position="219"/>
    </location>
</feature>
<dbReference type="InterPro" id="IPR003890">
    <property type="entry name" value="MIF4G-like_typ-3"/>
</dbReference>
<dbReference type="PANTHER" id="PTHR18034:SF3">
    <property type="entry name" value="PRE-MRNA-SPLICING FACTOR CWC22 HOMOLOG"/>
    <property type="match status" value="1"/>
</dbReference>
<dbReference type="Gene3D" id="1.25.40.180">
    <property type="match status" value="1"/>
</dbReference>
<organism evidence="4">
    <name type="scientific">Oppiella nova</name>
    <dbReference type="NCBI Taxonomy" id="334625"/>
    <lineage>
        <taxon>Eukaryota</taxon>
        <taxon>Metazoa</taxon>
        <taxon>Ecdysozoa</taxon>
        <taxon>Arthropoda</taxon>
        <taxon>Chelicerata</taxon>
        <taxon>Arachnida</taxon>
        <taxon>Acari</taxon>
        <taxon>Acariformes</taxon>
        <taxon>Sarcoptiformes</taxon>
        <taxon>Oribatida</taxon>
        <taxon>Brachypylina</taxon>
        <taxon>Oppioidea</taxon>
        <taxon>Oppiidae</taxon>
        <taxon>Oppiella</taxon>
    </lineage>
</organism>
<feature type="non-terminal residue" evidence="4">
    <location>
        <position position="1"/>
    </location>
</feature>
<proteinExistence type="predicted"/>
<evidence type="ECO:0000259" key="3">
    <source>
        <dbReference type="Pfam" id="PF02854"/>
    </source>
</evidence>
<dbReference type="OrthoDB" id="1924287at2759"/>
<dbReference type="GO" id="GO:0003723">
    <property type="term" value="F:RNA binding"/>
    <property type="evidence" value="ECO:0007669"/>
    <property type="project" value="InterPro"/>
</dbReference>
<evidence type="ECO:0000256" key="2">
    <source>
        <dbReference type="SAM" id="MobiDB-lite"/>
    </source>
</evidence>
<dbReference type="Pfam" id="PF02854">
    <property type="entry name" value="MIF4G"/>
    <property type="match status" value="1"/>
</dbReference>
<evidence type="ECO:0000256" key="1">
    <source>
        <dbReference type="ARBA" id="ARBA00004324"/>
    </source>
</evidence>
<dbReference type="PANTHER" id="PTHR18034">
    <property type="entry name" value="CELL CYCLE CONTROL PROTEIN CWF22-RELATED"/>
    <property type="match status" value="1"/>
</dbReference>
<evidence type="ECO:0000313" key="5">
    <source>
        <dbReference type="Proteomes" id="UP000728032"/>
    </source>
</evidence>
<feature type="compositionally biased region" description="Acidic residues" evidence="2">
    <location>
        <begin position="180"/>
        <end position="208"/>
    </location>
</feature>
<evidence type="ECO:0000313" key="4">
    <source>
        <dbReference type="EMBL" id="CAD7664828.1"/>
    </source>
</evidence>
<feature type="domain" description="MIF4G" evidence="3">
    <location>
        <begin position="3"/>
        <end position="120"/>
    </location>
</feature>
<dbReference type="EMBL" id="CAJPVJ010041326">
    <property type="protein sequence ID" value="CAG2181965.1"/>
    <property type="molecule type" value="Genomic_DNA"/>
</dbReference>
<dbReference type="InterPro" id="IPR050781">
    <property type="entry name" value="CWC22_splicing_factor"/>
</dbReference>
<protein>
    <recommendedName>
        <fullName evidence="3">MIF4G domain-containing protein</fullName>
    </recommendedName>
</protein>
<feature type="non-terminal residue" evidence="4">
    <location>
        <position position="235"/>
    </location>
</feature>
<sequence>PKVGELILKRLIIQFRKSYRRNDKQVCITSTRFIAHLVNQQVAHEVVALEILTLLLENATNDSVEVSIAFLKECGSKLDELSRRGFSAIFERLRNILHEGHLDKRVQYMIEVMFAIRKDKFKDHPSVIPELDLIEESEQFTHLITLDEPADNEEKLNVFQFDQNFEENEEKYKAIRKEILDDETTDDDDDGDESSGEDSDDEDEEAAEATDSTAIIDNTETTLRTLRRDIYLTIQ</sequence>
<accession>A0A7R9R056</accession>
<dbReference type="EMBL" id="OC956151">
    <property type="protein sequence ID" value="CAD7664828.1"/>
    <property type="molecule type" value="Genomic_DNA"/>
</dbReference>
<name>A0A7R9R056_9ACAR</name>
<dbReference type="GO" id="GO:0016607">
    <property type="term" value="C:nuclear speck"/>
    <property type="evidence" value="ECO:0007669"/>
    <property type="project" value="UniProtKB-SubCell"/>
</dbReference>
<dbReference type="SUPFAM" id="SSF48371">
    <property type="entry name" value="ARM repeat"/>
    <property type="match status" value="1"/>
</dbReference>
<keyword evidence="5" id="KW-1185">Reference proteome</keyword>
<comment type="subcellular location">
    <subcellularLocation>
        <location evidence="1">Nucleus speckle</location>
    </subcellularLocation>
</comment>
<dbReference type="Proteomes" id="UP000728032">
    <property type="component" value="Unassembled WGS sequence"/>
</dbReference>
<gene>
    <name evidence="4" type="ORF">ONB1V03_LOCUS21386</name>
</gene>
<dbReference type="GO" id="GO:0000398">
    <property type="term" value="P:mRNA splicing, via spliceosome"/>
    <property type="evidence" value="ECO:0007669"/>
    <property type="project" value="TreeGrafter"/>
</dbReference>
<reference evidence="4" key="1">
    <citation type="submission" date="2020-11" db="EMBL/GenBank/DDBJ databases">
        <authorList>
            <person name="Tran Van P."/>
        </authorList>
    </citation>
    <scope>NUCLEOTIDE SEQUENCE</scope>
</reference>
<dbReference type="AlphaFoldDB" id="A0A7R9R056"/>
<dbReference type="InterPro" id="IPR016024">
    <property type="entry name" value="ARM-type_fold"/>
</dbReference>